<evidence type="ECO:0000256" key="1">
    <source>
        <dbReference type="SAM" id="MobiDB-lite"/>
    </source>
</evidence>
<feature type="transmembrane region" description="Helical" evidence="2">
    <location>
        <begin position="155"/>
        <end position="174"/>
    </location>
</feature>
<accession>A0A7W6CQM4</accession>
<keyword evidence="2" id="KW-1133">Transmembrane helix</keyword>
<reference evidence="3 4" key="1">
    <citation type="submission" date="2020-08" db="EMBL/GenBank/DDBJ databases">
        <title>Genomic Encyclopedia of Type Strains, Phase IV (KMG-IV): sequencing the most valuable type-strain genomes for metagenomic binning, comparative biology and taxonomic classification.</title>
        <authorList>
            <person name="Goeker M."/>
        </authorList>
    </citation>
    <scope>NUCLEOTIDE SEQUENCE [LARGE SCALE GENOMIC DNA]</scope>
    <source>
        <strain evidence="3 4">DSM 26575</strain>
    </source>
</reference>
<proteinExistence type="predicted"/>
<feature type="region of interest" description="Disordered" evidence="1">
    <location>
        <begin position="123"/>
        <end position="146"/>
    </location>
</feature>
<comment type="caution">
    <text evidence="3">The sequence shown here is derived from an EMBL/GenBank/DDBJ whole genome shotgun (WGS) entry which is preliminary data.</text>
</comment>
<keyword evidence="4" id="KW-1185">Reference proteome</keyword>
<name>A0A7W6CQM4_9HYPH</name>
<evidence type="ECO:0000313" key="4">
    <source>
        <dbReference type="Proteomes" id="UP000582090"/>
    </source>
</evidence>
<protein>
    <submittedName>
        <fullName evidence="3">TolB-like protein</fullName>
    </submittedName>
</protein>
<dbReference type="AlphaFoldDB" id="A0A7W6CQM4"/>
<keyword evidence="2" id="KW-0812">Transmembrane</keyword>
<keyword evidence="2" id="KW-0472">Membrane</keyword>
<sequence length="324" mass="35085">MASSDGEDRDAEQNRAEIIEQLERILKSREFQAPDRGRRFLRHIVEEAIGGRSEWLTAYNIAQAVFGRGPDFDAQSDPVVRIEAGRIRRALERYYLVSGSGDPVHITIPKGHYAPHFERRAGVGESANGPAARSGETSATAQPRRGERKLSYRDLLVPVGVPAIFAVLAMLALIRPLEEYLTPAPSRPAATEDQAGGARIVVEPLATLGAPSGGAEIARGLNDQIISQLTKLDGVVVLTPAGSSPAATTGSAVFALQGNVTFEDDALHVQLRLIRRADGRVIWAKRFDHDTTGKTAFDLQDAIGTRVVKEISAISEIRDASRPR</sequence>
<organism evidence="3 4">
    <name type="scientific">Rhizobium metallidurans</name>
    <dbReference type="NCBI Taxonomy" id="1265931"/>
    <lineage>
        <taxon>Bacteria</taxon>
        <taxon>Pseudomonadati</taxon>
        <taxon>Pseudomonadota</taxon>
        <taxon>Alphaproteobacteria</taxon>
        <taxon>Hyphomicrobiales</taxon>
        <taxon>Rhizobiaceae</taxon>
        <taxon>Rhizobium/Agrobacterium group</taxon>
        <taxon>Rhizobium</taxon>
    </lineage>
</organism>
<evidence type="ECO:0000313" key="3">
    <source>
        <dbReference type="EMBL" id="MBB3962644.1"/>
    </source>
</evidence>
<dbReference type="RefSeq" id="WP_183898370.1">
    <property type="nucleotide sequence ID" value="NZ_JACIDW010000001.1"/>
</dbReference>
<evidence type="ECO:0000256" key="2">
    <source>
        <dbReference type="SAM" id="Phobius"/>
    </source>
</evidence>
<dbReference type="Proteomes" id="UP000582090">
    <property type="component" value="Unassembled WGS sequence"/>
</dbReference>
<dbReference type="EMBL" id="JACIDW010000001">
    <property type="protein sequence ID" value="MBB3962644.1"/>
    <property type="molecule type" value="Genomic_DNA"/>
</dbReference>
<gene>
    <name evidence="3" type="ORF">GGQ67_000262</name>
</gene>